<dbReference type="Proteomes" id="UP000095342">
    <property type="component" value="Plasmid pAPV6"/>
</dbReference>
<dbReference type="RefSeq" id="WP_070074337.1">
    <property type="nucleotide sequence ID" value="NZ_CP017449.1"/>
</dbReference>
<dbReference type="PANTHER" id="PTHR46246:SF1">
    <property type="entry name" value="GUANOSINE-3',5'-BIS(DIPHOSPHATE) 3'-PYROPHOSPHOHYDROLASE MESH1"/>
    <property type="match status" value="1"/>
</dbReference>
<proteinExistence type="predicted"/>
<keyword evidence="3" id="KW-1185">Reference proteome</keyword>
<dbReference type="EMBL" id="CP017449">
    <property type="protein sequence ID" value="AOV18814.1"/>
    <property type="molecule type" value="Genomic_DNA"/>
</dbReference>
<geneLocation type="plasmid" evidence="3">
    <name>papv6</name>
</geneLocation>
<gene>
    <name evidence="2" type="ORF">BJI67_16375</name>
</gene>
<feature type="domain" description="HD/PDEase" evidence="1">
    <location>
        <begin position="31"/>
        <end position="140"/>
    </location>
</feature>
<name>A0A1D8KD02_9GAMM</name>
<dbReference type="Pfam" id="PF13328">
    <property type="entry name" value="HD_4"/>
    <property type="match status" value="1"/>
</dbReference>
<evidence type="ECO:0000313" key="2">
    <source>
        <dbReference type="EMBL" id="AOV18814.1"/>
    </source>
</evidence>
<dbReference type="SUPFAM" id="SSF109604">
    <property type="entry name" value="HD-domain/PDEase-like"/>
    <property type="match status" value="1"/>
</dbReference>
<dbReference type="AlphaFoldDB" id="A0A1D8KD02"/>
<organism evidence="2 3">
    <name type="scientific">Acidihalobacter aeolianus</name>
    <dbReference type="NCBI Taxonomy" id="2792603"/>
    <lineage>
        <taxon>Bacteria</taxon>
        <taxon>Pseudomonadati</taxon>
        <taxon>Pseudomonadota</taxon>
        <taxon>Gammaproteobacteria</taxon>
        <taxon>Chromatiales</taxon>
        <taxon>Ectothiorhodospiraceae</taxon>
        <taxon>Acidihalobacter</taxon>
    </lineage>
</organism>
<dbReference type="Gene3D" id="1.10.3210.10">
    <property type="entry name" value="Hypothetical protein af1432"/>
    <property type="match status" value="1"/>
</dbReference>
<protein>
    <recommendedName>
        <fullName evidence="1">HD/PDEase domain-containing protein</fullName>
    </recommendedName>
</protein>
<dbReference type="SMART" id="SM00471">
    <property type="entry name" value="HDc"/>
    <property type="match status" value="1"/>
</dbReference>
<reference evidence="2 3" key="1">
    <citation type="submission" date="2016-09" db="EMBL/GenBank/DDBJ databases">
        <title>Acidihalobacter prosperus V6 (DSM14174).</title>
        <authorList>
            <person name="Khaleque H.N."/>
            <person name="Ramsay J.P."/>
            <person name="Murphy R.J.T."/>
            <person name="Kaksonen A.H."/>
            <person name="Boxall N.J."/>
            <person name="Watkin E.L.J."/>
        </authorList>
    </citation>
    <scope>NUCLEOTIDE SEQUENCE [LARGE SCALE GENOMIC DNA]</scope>
    <source>
        <strain evidence="2 3">V6</strain>
        <plasmid evidence="3">papv6</plasmid>
    </source>
</reference>
<accession>A0A1D8KD02</accession>
<evidence type="ECO:0000313" key="3">
    <source>
        <dbReference type="Proteomes" id="UP000095342"/>
    </source>
</evidence>
<keyword evidence="2" id="KW-0614">Plasmid</keyword>
<dbReference type="PANTHER" id="PTHR46246">
    <property type="entry name" value="GUANOSINE-3',5'-BIS(DIPHOSPHATE) 3'-PYROPHOSPHOHYDROLASE MESH1"/>
    <property type="match status" value="1"/>
</dbReference>
<dbReference type="InterPro" id="IPR052194">
    <property type="entry name" value="MESH1"/>
</dbReference>
<dbReference type="GO" id="GO:0008893">
    <property type="term" value="F:guanosine-3',5'-bis(diphosphate) 3'-diphosphatase activity"/>
    <property type="evidence" value="ECO:0007669"/>
    <property type="project" value="TreeGrafter"/>
</dbReference>
<dbReference type="InterPro" id="IPR003607">
    <property type="entry name" value="HD/PDEase_dom"/>
</dbReference>
<dbReference type="KEGG" id="aaeo:BJI67_16375"/>
<evidence type="ECO:0000259" key="1">
    <source>
        <dbReference type="SMART" id="SM00471"/>
    </source>
</evidence>
<sequence>MSHFESLLATDLRMAHVYAEQAHSGQRRRYTGEPYIVHPVAVAQALSAYCADLDMLRAALLHDTIEDTATTANDLHEAFGPTVTELVVGLTHDPRAGQGNRAARKALERERLHRASAKVQTIKVFDVLDNIRDIEAQDPRFAHIYLPEQRALIHTLDKIGRDLKQHALNSIGVPSEHNA</sequence>